<dbReference type="SUPFAM" id="SSF50129">
    <property type="entry name" value="GroES-like"/>
    <property type="match status" value="1"/>
</dbReference>
<dbReference type="Pfam" id="PF08240">
    <property type="entry name" value="ADH_N"/>
    <property type="match status" value="1"/>
</dbReference>
<keyword evidence="2" id="KW-0560">Oxidoreductase</keyword>
<evidence type="ECO:0000313" key="5">
    <source>
        <dbReference type="Proteomes" id="UP000285768"/>
    </source>
</evidence>
<dbReference type="Pfam" id="PF00107">
    <property type="entry name" value="ADH_zinc_N"/>
    <property type="match status" value="1"/>
</dbReference>
<protein>
    <submittedName>
        <fullName evidence="4">NAD(P)H-quinone oxidoreductase</fullName>
    </submittedName>
</protein>
<keyword evidence="5" id="KW-1185">Reference proteome</keyword>
<gene>
    <name evidence="4" type="ORF">Leucomu_12485</name>
</gene>
<keyword evidence="1" id="KW-0521">NADP</keyword>
<dbReference type="InterPro" id="IPR020843">
    <property type="entry name" value="ER"/>
</dbReference>
<dbReference type="EMBL" id="CP035037">
    <property type="protein sequence ID" value="QAB19281.1"/>
    <property type="molecule type" value="Genomic_DNA"/>
</dbReference>
<dbReference type="SMART" id="SM00829">
    <property type="entry name" value="PKS_ER"/>
    <property type="match status" value="1"/>
</dbReference>
<dbReference type="Gene3D" id="3.90.180.10">
    <property type="entry name" value="Medium-chain alcohol dehydrogenases, catalytic domain"/>
    <property type="match status" value="1"/>
</dbReference>
<evidence type="ECO:0000256" key="2">
    <source>
        <dbReference type="ARBA" id="ARBA00023002"/>
    </source>
</evidence>
<dbReference type="InterPro" id="IPR036291">
    <property type="entry name" value="NAD(P)-bd_dom_sf"/>
</dbReference>
<dbReference type="PANTHER" id="PTHR48106:SF8">
    <property type="entry name" value="OS02G0805600 PROTEIN"/>
    <property type="match status" value="1"/>
</dbReference>
<evidence type="ECO:0000259" key="3">
    <source>
        <dbReference type="SMART" id="SM00829"/>
    </source>
</evidence>
<dbReference type="InterPro" id="IPR014189">
    <property type="entry name" value="Quinone_OxRdtase_PIG3"/>
</dbReference>
<dbReference type="PANTHER" id="PTHR48106">
    <property type="entry name" value="QUINONE OXIDOREDUCTASE PIG3-RELATED"/>
    <property type="match status" value="1"/>
</dbReference>
<dbReference type="InterPro" id="IPR013149">
    <property type="entry name" value="ADH-like_C"/>
</dbReference>
<dbReference type="Proteomes" id="UP000285768">
    <property type="component" value="Chromosome"/>
</dbReference>
<evidence type="ECO:0000313" key="4">
    <source>
        <dbReference type="EMBL" id="QAB19281.1"/>
    </source>
</evidence>
<dbReference type="Gene3D" id="3.40.50.720">
    <property type="entry name" value="NAD(P)-binding Rossmann-like Domain"/>
    <property type="match status" value="1"/>
</dbReference>
<dbReference type="CDD" id="cd05276">
    <property type="entry name" value="p53_inducible_oxidoreductase"/>
    <property type="match status" value="1"/>
</dbReference>
<dbReference type="SUPFAM" id="SSF51735">
    <property type="entry name" value="NAD(P)-binding Rossmann-fold domains"/>
    <property type="match status" value="1"/>
</dbReference>
<evidence type="ECO:0000256" key="1">
    <source>
        <dbReference type="ARBA" id="ARBA00022857"/>
    </source>
</evidence>
<dbReference type="InterPro" id="IPR013154">
    <property type="entry name" value="ADH-like_N"/>
</dbReference>
<reference evidence="4 5" key="1">
    <citation type="submission" date="2019-01" db="EMBL/GenBank/DDBJ databases">
        <title>Leucobacter muris sp. nov. isolated from the nose of a laboratory mouse.</title>
        <authorList>
            <person name="Benga L."/>
            <person name="Sproeer C."/>
            <person name="Schumann P."/>
            <person name="Verbarg S."/>
            <person name="Bunk B."/>
            <person name="Engelhardt E."/>
            <person name="Benten P.M."/>
            <person name="Sager M."/>
        </authorList>
    </citation>
    <scope>NUCLEOTIDE SEQUENCE [LARGE SCALE GENOMIC DNA]</scope>
    <source>
        <strain evidence="4 5">DSM 101948</strain>
    </source>
</reference>
<organism evidence="4 5">
    <name type="scientific">Leucobacter muris</name>
    <dbReference type="NCBI Taxonomy" id="1935379"/>
    <lineage>
        <taxon>Bacteria</taxon>
        <taxon>Bacillati</taxon>
        <taxon>Actinomycetota</taxon>
        <taxon>Actinomycetes</taxon>
        <taxon>Micrococcales</taxon>
        <taxon>Microbacteriaceae</taxon>
        <taxon>Leucobacter</taxon>
    </lineage>
</organism>
<dbReference type="NCBIfam" id="TIGR02824">
    <property type="entry name" value="quinone_pig3"/>
    <property type="match status" value="1"/>
</dbReference>
<proteinExistence type="predicted"/>
<sequence>MRVVELDGFGGPEVLGIGRAPVPVPGEGEVLIRVVAAGFNRADLVQREGGYPPPPGITDVLGLECSGTVVALGPGARRFGVGDAVCALLAGGGYAEYAAVPEAQVLPVPGGVDLVEAAGLPEVACTLLSNFAHPELPPAGSSLLVHGGSGGLGGFAVQLGAALGWRVFATAGSEGGVEHSLAAGAEAASNYREEDFVEFVRERTGGRGVDLVLDVVGGSYLQRNLAALAVGGRLAMVAALGGATAEIDLRVLMRRRLTVHGSTLRARPVHGPGSKEETVRAVERTVWPLIESGALRPLAVHRVPFARVRELHERHGDRTVPPGKSVLVLGE</sequence>
<name>A0ABX5QJK0_9MICO</name>
<dbReference type="InterPro" id="IPR011032">
    <property type="entry name" value="GroES-like_sf"/>
</dbReference>
<accession>A0ABX5QJK0</accession>
<feature type="domain" description="Enoyl reductase (ER)" evidence="3">
    <location>
        <begin position="10"/>
        <end position="327"/>
    </location>
</feature>